<dbReference type="STRING" id="394193.SAMN04489732_101371"/>
<accession>A0A1H8QJ94</accession>
<sequence length="36" mass="3659">MHQTADPEVTVVEFGVAGLAVATDQLLTAFAGGRDA</sequence>
<reference evidence="2" key="1">
    <citation type="submission" date="2016-10" db="EMBL/GenBank/DDBJ databases">
        <authorList>
            <person name="Varghese N."/>
            <person name="Submissions S."/>
        </authorList>
    </citation>
    <scope>NUCLEOTIDE SEQUENCE [LARGE SCALE GENOMIC DNA]</scope>
    <source>
        <strain evidence="2">DSM 44993</strain>
    </source>
</reference>
<proteinExistence type="predicted"/>
<dbReference type="AlphaFoldDB" id="A0A1H8QJ94"/>
<gene>
    <name evidence="1" type="ORF">SAMN04489732_101371</name>
</gene>
<evidence type="ECO:0000313" key="2">
    <source>
        <dbReference type="Proteomes" id="UP000198582"/>
    </source>
</evidence>
<dbReference type="EMBL" id="FOEF01000001">
    <property type="protein sequence ID" value="SEO53987.1"/>
    <property type="molecule type" value="Genomic_DNA"/>
</dbReference>
<protein>
    <submittedName>
        <fullName evidence="1">Uncharacterized protein</fullName>
    </submittedName>
</protein>
<keyword evidence="2" id="KW-1185">Reference proteome</keyword>
<organism evidence="1 2">
    <name type="scientific">Amycolatopsis saalfeldensis</name>
    <dbReference type="NCBI Taxonomy" id="394193"/>
    <lineage>
        <taxon>Bacteria</taxon>
        <taxon>Bacillati</taxon>
        <taxon>Actinomycetota</taxon>
        <taxon>Actinomycetes</taxon>
        <taxon>Pseudonocardiales</taxon>
        <taxon>Pseudonocardiaceae</taxon>
        <taxon>Amycolatopsis</taxon>
    </lineage>
</organism>
<dbReference type="Proteomes" id="UP000198582">
    <property type="component" value="Unassembled WGS sequence"/>
</dbReference>
<name>A0A1H8QJ94_9PSEU</name>
<evidence type="ECO:0000313" key="1">
    <source>
        <dbReference type="EMBL" id="SEO53987.1"/>
    </source>
</evidence>